<protein>
    <submittedName>
        <fullName evidence="2">Uncharacterized protein</fullName>
    </submittedName>
</protein>
<reference evidence="2 3" key="1">
    <citation type="submission" date="2009-10" db="EMBL/GenBank/DDBJ databases">
        <authorList>
            <person name="Weinstock G."/>
            <person name="Sodergren E."/>
            <person name="Clifton S."/>
            <person name="Fulton L."/>
            <person name="Fulton B."/>
            <person name="Courtney L."/>
            <person name="Fronick C."/>
            <person name="Harrison M."/>
            <person name="Strong C."/>
            <person name="Farmer C."/>
            <person name="Delahaunty K."/>
            <person name="Markovic C."/>
            <person name="Hall O."/>
            <person name="Minx P."/>
            <person name="Tomlinson C."/>
            <person name="Mitreva M."/>
            <person name="Nelson J."/>
            <person name="Hou S."/>
            <person name="Wollam A."/>
            <person name="Pepin K.H."/>
            <person name="Johnson M."/>
            <person name="Bhonagiri V."/>
            <person name="Nash W.E."/>
            <person name="Warren W."/>
            <person name="Chinwalla A."/>
            <person name="Mardis E.R."/>
            <person name="Wilson R.K."/>
        </authorList>
    </citation>
    <scope>NUCLEOTIDE SEQUENCE [LARGE SCALE GENOMIC DNA]</scope>
    <source>
        <strain evidence="2 3">ATCC 23970</strain>
    </source>
</reference>
<dbReference type="Proteomes" id="UP000003843">
    <property type="component" value="Unassembled WGS sequence"/>
</dbReference>
<name>D0WCA3_NEILA</name>
<evidence type="ECO:0000313" key="2">
    <source>
        <dbReference type="EMBL" id="EEZ74806.1"/>
    </source>
</evidence>
<accession>D0WCA3</accession>
<gene>
    <name evidence="2" type="ORF">NEILACOT_05184</name>
</gene>
<proteinExistence type="predicted"/>
<comment type="caution">
    <text evidence="2">The sequence shown here is derived from an EMBL/GenBank/DDBJ whole genome shotgun (WGS) entry which is preliminary data.</text>
</comment>
<feature type="region of interest" description="Disordered" evidence="1">
    <location>
        <begin position="1"/>
        <end position="40"/>
    </location>
</feature>
<evidence type="ECO:0000313" key="3">
    <source>
        <dbReference type="Proteomes" id="UP000003843"/>
    </source>
</evidence>
<organism evidence="2 3">
    <name type="scientific">Neisseria lactamica ATCC 23970</name>
    <dbReference type="NCBI Taxonomy" id="546265"/>
    <lineage>
        <taxon>Bacteria</taxon>
        <taxon>Pseudomonadati</taxon>
        <taxon>Pseudomonadota</taxon>
        <taxon>Betaproteobacteria</taxon>
        <taxon>Neisseriales</taxon>
        <taxon>Neisseriaceae</taxon>
        <taxon>Neisseria</taxon>
    </lineage>
</organism>
<evidence type="ECO:0000256" key="1">
    <source>
        <dbReference type="SAM" id="MobiDB-lite"/>
    </source>
</evidence>
<dbReference type="AlphaFoldDB" id="D0WCA3"/>
<dbReference type="EMBL" id="ACEQ02000030">
    <property type="protein sequence ID" value="EEZ74806.1"/>
    <property type="molecule type" value="Genomic_DNA"/>
</dbReference>
<sequence length="63" mass="6753">MPRNFRAETFAAENTSGGKSAVAGTGRKTSATAPATPYPRIASGCRHRRVIARHRRITADISV</sequence>